<protein>
    <recommendedName>
        <fullName evidence="4">DUF2746 domain-containing protein</fullName>
    </recommendedName>
</protein>
<accession>A0ABT1DDR0</accession>
<name>A0ABT1DDR0_9PROT</name>
<keyword evidence="1" id="KW-1133">Transmembrane helix</keyword>
<dbReference type="RefSeq" id="WP_252955724.1">
    <property type="nucleotide sequence ID" value="NZ_JAFIRR010000172.1"/>
</dbReference>
<comment type="caution">
    <text evidence="2">The sequence shown here is derived from an EMBL/GenBank/DDBJ whole genome shotgun (WGS) entry which is preliminary data.</text>
</comment>
<reference evidence="2 3" key="1">
    <citation type="submission" date="2021-12" db="EMBL/GenBank/DDBJ databases">
        <title>Siccirubricoccus leaddurans sp. nov., a high concentration Zn2+ tolerance bacterium.</title>
        <authorList>
            <person name="Cao Y."/>
        </authorList>
    </citation>
    <scope>NUCLEOTIDE SEQUENCE [LARGE SCALE GENOMIC DNA]</scope>
    <source>
        <strain evidence="2 3">KC 17139</strain>
    </source>
</reference>
<keyword evidence="3" id="KW-1185">Reference proteome</keyword>
<evidence type="ECO:0000313" key="3">
    <source>
        <dbReference type="Proteomes" id="UP001523392"/>
    </source>
</evidence>
<evidence type="ECO:0008006" key="4">
    <source>
        <dbReference type="Google" id="ProtNLM"/>
    </source>
</evidence>
<evidence type="ECO:0000313" key="2">
    <source>
        <dbReference type="EMBL" id="MCO6419100.1"/>
    </source>
</evidence>
<sequence length="112" mass="13358">MPFETTWWITAVEAPIVAALFYMILGLRRDMHERIDRSDQRETEAVTRTRDDLAEFKLEVARNYVPLSLIRDVDRRLSQHLLRIEEKIEEVKRLGQPMPRLRDRSHAEEDEA</sequence>
<gene>
    <name evidence="2" type="ORF">JYK14_23490</name>
</gene>
<keyword evidence="1" id="KW-0472">Membrane</keyword>
<proteinExistence type="predicted"/>
<evidence type="ECO:0000256" key="1">
    <source>
        <dbReference type="SAM" id="Phobius"/>
    </source>
</evidence>
<keyword evidence="1" id="KW-0812">Transmembrane</keyword>
<dbReference type="EMBL" id="JAFIRR010000172">
    <property type="protein sequence ID" value="MCO6419100.1"/>
    <property type="molecule type" value="Genomic_DNA"/>
</dbReference>
<dbReference type="Proteomes" id="UP001523392">
    <property type="component" value="Unassembled WGS sequence"/>
</dbReference>
<feature type="transmembrane region" description="Helical" evidence="1">
    <location>
        <begin position="6"/>
        <end position="27"/>
    </location>
</feature>
<organism evidence="2 3">
    <name type="scientific">Siccirubricoccus soli</name>
    <dbReference type="NCBI Taxonomy" id="2899147"/>
    <lineage>
        <taxon>Bacteria</taxon>
        <taxon>Pseudomonadati</taxon>
        <taxon>Pseudomonadota</taxon>
        <taxon>Alphaproteobacteria</taxon>
        <taxon>Acetobacterales</taxon>
        <taxon>Roseomonadaceae</taxon>
        <taxon>Siccirubricoccus</taxon>
    </lineage>
</organism>